<dbReference type="KEGG" id="cra:CTO_0617"/>
<sequence>MFMFRKIKKKRAFLLSELLIACVLISLLLGSLGYWTRRIWISHKEKEHVYRIFLNESKTYRFLRGTFLSTIAMEGQEELVFSFDRGVYVDPHLAGVVQGTLHYDPITQEISLIVASEREEARQEKISLWTHVLSMEWKVLRYQGLGEGPDRVYLTLVRKVGALPPRTLSYIFAVGR</sequence>
<dbReference type="InterPro" id="IPR009968">
    <property type="entry name" value="DUF1494"/>
</dbReference>
<organism evidence="1 2">
    <name type="scientific">Chlamydia trachomatis serovar A (strain A2497)</name>
    <dbReference type="NCBI Taxonomy" id="580047"/>
    <lineage>
        <taxon>Bacteria</taxon>
        <taxon>Pseudomonadati</taxon>
        <taxon>Chlamydiota</taxon>
        <taxon>Chlamydiia</taxon>
        <taxon>Chlamydiales</taxon>
        <taxon>Chlamydiaceae</taxon>
        <taxon>Chlamydia/Chlamydophila group</taxon>
        <taxon>Chlamydia</taxon>
    </lineage>
</organism>
<dbReference type="PATRIC" id="fig|580047.4.peg.627"/>
<accession>G4NMK8</accession>
<evidence type="ECO:0000313" key="2">
    <source>
        <dbReference type="Proteomes" id="UP000009287"/>
    </source>
</evidence>
<dbReference type="AlphaFoldDB" id="G4NMK8"/>
<proteinExistence type="predicted"/>
<evidence type="ECO:0000313" key="1">
    <source>
        <dbReference type="EMBL" id="AEP35436.1"/>
    </source>
</evidence>
<reference evidence="1 2" key="1">
    <citation type="journal article" date="2011" name="J. Exp. Med.">
        <title>A live-attenuated chlamydial vaccine protects against trachoma in nonhuman primates.</title>
        <authorList>
            <person name="Kari L."/>
            <person name="Whitmire W.M."/>
            <person name="Olivares-Zavaleta N."/>
            <person name="Goheen M.M."/>
            <person name="Taylor L.D."/>
            <person name="Carlson J.H."/>
            <person name="Sturdevant G.L."/>
            <person name="Lu C."/>
            <person name="Bakios L.E."/>
            <person name="Randall L.B."/>
            <person name="Parnell M.J."/>
            <person name="Zhong G."/>
            <person name="Caldwell H.D."/>
        </authorList>
    </citation>
    <scope>NUCLEOTIDE SEQUENCE [LARGE SCALE GENOMIC DNA]</scope>
    <source>
        <strain evidence="1 2">A2497</strain>
    </source>
</reference>
<protein>
    <submittedName>
        <fullName evidence="1">Uncharacterized protein</fullName>
    </submittedName>
</protein>
<gene>
    <name evidence="1" type="ordered locus">CTO_0617</name>
</gene>
<name>G4NMK8_CHLT4</name>
<dbReference type="EMBL" id="CP002401">
    <property type="protein sequence ID" value="AEP35436.1"/>
    <property type="molecule type" value="Genomic_DNA"/>
</dbReference>
<dbReference type="Pfam" id="PF07379">
    <property type="entry name" value="DUF1494"/>
    <property type="match status" value="1"/>
</dbReference>
<dbReference type="Proteomes" id="UP000009287">
    <property type="component" value="Chromosome"/>
</dbReference>